<dbReference type="InterPro" id="IPR018902">
    <property type="entry name" value="CMI2A-C-like_dom"/>
</dbReference>
<evidence type="ECO:0000313" key="8">
    <source>
        <dbReference type="EnsemblMetazoa" id="XP_786484"/>
    </source>
</evidence>
<dbReference type="Proteomes" id="UP000007110">
    <property type="component" value="Unassembled WGS sequence"/>
</dbReference>
<dbReference type="GO" id="GO:0015630">
    <property type="term" value="C:microtubule cytoskeleton"/>
    <property type="evidence" value="ECO:0007669"/>
    <property type="project" value="UniProtKB-ARBA"/>
</dbReference>
<comment type="subcellular location">
    <subcellularLocation>
        <location evidence="1">Cytoplasm</location>
        <location evidence="1">Cytoskeleton</location>
        <location evidence="1">Cilium axoneme</location>
    </subcellularLocation>
</comment>
<feature type="domain" description="Ciliary microtubule inner protein 2A-C-like" evidence="6">
    <location>
        <begin position="111"/>
        <end position="145"/>
    </location>
</feature>
<evidence type="ECO:0000256" key="5">
    <source>
        <dbReference type="ARBA" id="ARBA00035661"/>
    </source>
</evidence>
<feature type="domain" description="Ciliary microtubule inner protein 2A-C-like" evidence="6">
    <location>
        <begin position="28"/>
        <end position="54"/>
    </location>
</feature>
<evidence type="ECO:0000256" key="4">
    <source>
        <dbReference type="ARBA" id="ARBA00023273"/>
    </source>
</evidence>
<dbReference type="OrthoDB" id="2019884at2759"/>
<keyword evidence="2" id="KW-0963">Cytoplasm</keyword>
<name>A0A7M7RBI9_STRPU</name>
<keyword evidence="9" id="KW-1185">Reference proteome</keyword>
<evidence type="ECO:0000259" key="7">
    <source>
        <dbReference type="Pfam" id="PF22573"/>
    </source>
</evidence>
<evidence type="ECO:0000256" key="3">
    <source>
        <dbReference type="ARBA" id="ARBA00023212"/>
    </source>
</evidence>
<dbReference type="GO" id="GO:0005930">
    <property type="term" value="C:axoneme"/>
    <property type="evidence" value="ECO:0007669"/>
    <property type="project" value="UniProtKB-SubCell"/>
</dbReference>
<organism evidence="8 9">
    <name type="scientific">Strongylocentrotus purpuratus</name>
    <name type="common">Purple sea urchin</name>
    <dbReference type="NCBI Taxonomy" id="7668"/>
    <lineage>
        <taxon>Eukaryota</taxon>
        <taxon>Metazoa</taxon>
        <taxon>Echinodermata</taxon>
        <taxon>Eleutherozoa</taxon>
        <taxon>Echinozoa</taxon>
        <taxon>Echinoidea</taxon>
        <taxon>Euechinoidea</taxon>
        <taxon>Echinacea</taxon>
        <taxon>Camarodonta</taxon>
        <taxon>Echinidea</taxon>
        <taxon>Strongylocentrotidae</taxon>
        <taxon>Strongylocentrotus</taxon>
    </lineage>
</organism>
<accession>A0A7M7RBI9</accession>
<dbReference type="InParanoid" id="A0A7M7RBI9"/>
<evidence type="ECO:0000259" key="6">
    <source>
        <dbReference type="Pfam" id="PF10629"/>
    </source>
</evidence>
<proteinExistence type="inferred from homology"/>
<dbReference type="EnsemblMetazoa" id="XM_781391">
    <property type="protein sequence ID" value="XP_786484"/>
    <property type="gene ID" value="LOC581387"/>
</dbReference>
<evidence type="ECO:0008006" key="10">
    <source>
        <dbReference type="Google" id="ProtNLM"/>
    </source>
</evidence>
<dbReference type="Pfam" id="PF10629">
    <property type="entry name" value="CMI2B-like"/>
    <property type="match status" value="3"/>
</dbReference>
<evidence type="ECO:0000313" key="9">
    <source>
        <dbReference type="Proteomes" id="UP000007110"/>
    </source>
</evidence>
<sequence>MMNTTMSNSTTWNINRRRDFAELKEGTQVPGYCGYIEQYKYHVGDTYGNATNRLENRRANRHPIISSWPNNYFDASSKHVGTGLTAATTLSGERRPIQLPRSNGDNKLTEKMVPGYTGYIPRMPFKFGNTYKEDCDVCIDDFLHTTKEHDTKIKTLKQTVVQSRPLQPKRDEKVVIKALNFYRDQNPGKVLLDDKRESREAPIPGYKGFIPRQGVTELGLGARYNEMCDKSLNVFYDETDRHAIISKPGYVPKTTVPKFAGKASLQLTKDDKSTLMQRRLYKDIGMVPKYTGYLPQIRYRFGHTYGDASRSLPVCSHGQSNYGEHLQTLQQSA</sequence>
<dbReference type="OMA" id="YRGYIPQ"/>
<dbReference type="PANTHER" id="PTHR22146">
    <property type="entry name" value="CAT EYE SYNDROME CRITICAL REGION PROTEIN 6"/>
    <property type="match status" value="1"/>
</dbReference>
<feature type="domain" description="Sperm-associated microtubule inner protein 5" evidence="7">
    <location>
        <begin position="195"/>
        <end position="242"/>
    </location>
</feature>
<dbReference type="Pfam" id="PF22573">
    <property type="entry name" value="SPMIP5"/>
    <property type="match status" value="1"/>
</dbReference>
<keyword evidence="3" id="KW-0206">Cytoskeleton</keyword>
<dbReference type="GeneID" id="581387"/>
<keyword evidence="4" id="KW-0966">Cell projection</keyword>
<evidence type="ECO:0000256" key="2">
    <source>
        <dbReference type="ARBA" id="ARBA00022490"/>
    </source>
</evidence>
<dbReference type="PANTHER" id="PTHR22146:SF17">
    <property type="entry name" value="PROTEIN FAM166B-LIKE PROTEIN"/>
    <property type="match status" value="1"/>
</dbReference>
<protein>
    <recommendedName>
        <fullName evidence="10">Protein FAM166B</fullName>
    </recommendedName>
</protein>
<feature type="domain" description="Ciliary microtubule inner protein 2A-C-like" evidence="6">
    <location>
        <begin position="286"/>
        <end position="309"/>
    </location>
</feature>
<comment type="similarity">
    <text evidence="5">Belongs to the CIMIP2 family.</text>
</comment>
<reference evidence="8" key="2">
    <citation type="submission" date="2021-01" db="UniProtKB">
        <authorList>
            <consortium name="EnsemblMetazoa"/>
        </authorList>
    </citation>
    <scope>IDENTIFICATION</scope>
</reference>
<dbReference type="InterPro" id="IPR055215">
    <property type="entry name" value="SPMIP5_dom"/>
</dbReference>
<evidence type="ECO:0000256" key="1">
    <source>
        <dbReference type="ARBA" id="ARBA00004430"/>
    </source>
</evidence>
<dbReference type="AlphaFoldDB" id="A0A7M7RBI9"/>
<dbReference type="RefSeq" id="XP_786484.4">
    <property type="nucleotide sequence ID" value="XM_781391.5"/>
</dbReference>
<dbReference type="KEGG" id="spu:581387"/>
<reference evidence="9" key="1">
    <citation type="submission" date="2015-02" db="EMBL/GenBank/DDBJ databases">
        <title>Genome sequencing for Strongylocentrotus purpuratus.</title>
        <authorList>
            <person name="Murali S."/>
            <person name="Liu Y."/>
            <person name="Vee V."/>
            <person name="English A."/>
            <person name="Wang M."/>
            <person name="Skinner E."/>
            <person name="Han Y."/>
            <person name="Muzny D.M."/>
            <person name="Worley K.C."/>
            <person name="Gibbs R.A."/>
        </authorList>
    </citation>
    <scope>NUCLEOTIDE SEQUENCE</scope>
</reference>